<dbReference type="Proteomes" id="UP000002218">
    <property type="component" value="Chromosome"/>
</dbReference>
<accession>C8XC02</accession>
<dbReference type="STRING" id="479431.Namu_3174"/>
<dbReference type="InParanoid" id="C8XC02"/>
<name>C8XC02_NAKMY</name>
<evidence type="ECO:0000313" key="2">
    <source>
        <dbReference type="Proteomes" id="UP000002218"/>
    </source>
</evidence>
<dbReference type="AlphaFoldDB" id="C8XC02"/>
<dbReference type="EMBL" id="CP001737">
    <property type="protein sequence ID" value="ACV79506.1"/>
    <property type="molecule type" value="Genomic_DNA"/>
</dbReference>
<sequence>MLFVHGVGIREPDYARTAVAQLRAQFRAATNDERADDDLIIESAYWAPAVLARQDRLSERTVPGFASGWFGAMDRLTQKVATGSTLSLLPLALSGLVRHVPGIPKIHWPTLRWAVTSFVGDVVAYQVSPHSREVYDAVHAEVAKALARLAERAPDAPLFVVAHSLGSVIAADHFYDLGKGRRAAATALQAGQTLTGFYTLGSPIALWTQRDGDFASPLQIPARTSPDPVLASAAEWINFYDADDVLAFPLKGLSPEWDRAVDGDRSVSVGALLLGMSPVSHVAYWNDAAVIRPIANSIAWLWNARRGGSSTL</sequence>
<reference evidence="1 2" key="2">
    <citation type="journal article" date="2010" name="Stand. Genomic Sci.">
        <title>Complete genome sequence of Nakamurella multipartita type strain (Y-104).</title>
        <authorList>
            <person name="Tice H."/>
            <person name="Mayilraj S."/>
            <person name="Sims D."/>
            <person name="Lapidus A."/>
            <person name="Nolan M."/>
            <person name="Lucas S."/>
            <person name="Glavina Del Rio T."/>
            <person name="Copeland A."/>
            <person name="Cheng J.F."/>
            <person name="Meincke L."/>
            <person name="Bruce D."/>
            <person name="Goodwin L."/>
            <person name="Pitluck S."/>
            <person name="Ivanova N."/>
            <person name="Mavromatis K."/>
            <person name="Ovchinnikova G."/>
            <person name="Pati A."/>
            <person name="Chen A."/>
            <person name="Palaniappan K."/>
            <person name="Land M."/>
            <person name="Hauser L."/>
            <person name="Chang Y.J."/>
            <person name="Jeffries C.D."/>
            <person name="Detter J.C."/>
            <person name="Brettin T."/>
            <person name="Rohde M."/>
            <person name="Goker M."/>
            <person name="Bristow J."/>
            <person name="Eisen J.A."/>
            <person name="Markowitz V."/>
            <person name="Hugenholtz P."/>
            <person name="Kyrpides N.C."/>
            <person name="Klenk H.P."/>
            <person name="Chen F."/>
        </authorList>
    </citation>
    <scope>NUCLEOTIDE SEQUENCE [LARGE SCALE GENOMIC DNA]</scope>
    <source>
        <strain evidence="2">ATCC 700099 / DSM 44233 / CIP 104796 / JCM 9543 / NBRC 105858 / Y-104</strain>
    </source>
</reference>
<proteinExistence type="predicted"/>
<dbReference type="eggNOG" id="ENOG5031SU3">
    <property type="taxonomic scope" value="Bacteria"/>
</dbReference>
<gene>
    <name evidence="1" type="ordered locus">Namu_3174</name>
</gene>
<organism evidence="1 2">
    <name type="scientific">Nakamurella multipartita (strain ATCC 700099 / DSM 44233 / CIP 104796 / JCM 9543 / NBRC 105858 / Y-104)</name>
    <name type="common">Microsphaera multipartita</name>
    <dbReference type="NCBI Taxonomy" id="479431"/>
    <lineage>
        <taxon>Bacteria</taxon>
        <taxon>Bacillati</taxon>
        <taxon>Actinomycetota</taxon>
        <taxon>Actinomycetes</taxon>
        <taxon>Nakamurellales</taxon>
        <taxon>Nakamurellaceae</taxon>
        <taxon>Nakamurella</taxon>
    </lineage>
</organism>
<reference evidence="2" key="1">
    <citation type="submission" date="2009-09" db="EMBL/GenBank/DDBJ databases">
        <title>The complete genome of Nakamurella multipartita DSM 44233.</title>
        <authorList>
            <consortium name="US DOE Joint Genome Institute (JGI-PGF)"/>
            <person name="Lucas S."/>
            <person name="Copeland A."/>
            <person name="Lapidus A."/>
            <person name="Glavina del Rio T."/>
            <person name="Dalin E."/>
            <person name="Tice H."/>
            <person name="Bruce D."/>
            <person name="Goodwin L."/>
            <person name="Pitluck S."/>
            <person name="Kyrpides N."/>
            <person name="Mavromatis K."/>
            <person name="Ivanova N."/>
            <person name="Ovchinnikova G."/>
            <person name="Sims D."/>
            <person name="Meincke L."/>
            <person name="Brettin T."/>
            <person name="Detter J.C."/>
            <person name="Han C."/>
            <person name="Larimer F."/>
            <person name="Land M."/>
            <person name="Hauser L."/>
            <person name="Markowitz V."/>
            <person name="Cheng J.-F."/>
            <person name="Hugenholtz P."/>
            <person name="Woyke T."/>
            <person name="Wu D."/>
            <person name="Klenk H.-P."/>
            <person name="Eisen J.A."/>
        </authorList>
    </citation>
    <scope>NUCLEOTIDE SEQUENCE [LARGE SCALE GENOMIC DNA]</scope>
    <source>
        <strain evidence="2">ATCC 700099 / DSM 44233 / CIP 104796 / JCM 9543 / NBRC 105858 / Y-104</strain>
    </source>
</reference>
<protein>
    <submittedName>
        <fullName evidence="1">Uncharacterized protein</fullName>
    </submittedName>
</protein>
<dbReference type="InterPro" id="IPR029058">
    <property type="entry name" value="AB_hydrolase_fold"/>
</dbReference>
<dbReference type="Gene3D" id="3.40.50.1820">
    <property type="entry name" value="alpha/beta hydrolase"/>
    <property type="match status" value="1"/>
</dbReference>
<dbReference type="HOGENOM" id="CLU_972025_0_0_11"/>
<evidence type="ECO:0000313" key="1">
    <source>
        <dbReference type="EMBL" id="ACV79506.1"/>
    </source>
</evidence>
<dbReference type="KEGG" id="nml:Namu_3174"/>
<dbReference type="SUPFAM" id="SSF53474">
    <property type="entry name" value="alpha/beta-Hydrolases"/>
    <property type="match status" value="1"/>
</dbReference>
<keyword evidence="2" id="KW-1185">Reference proteome</keyword>